<accession>X1R361</accession>
<sequence>PLRKNPPRKPKRRKSKTAPKKKRGGGGKKTFGTFGTVGLLSAGIMYGLAKYIARSYFPQAGAYTGAVSAIAAGGTAKALNLSGKSLFGFGLVELVSEILTDLVLPGGLVNAPWVGASGNGGYNV</sequence>
<reference evidence="2" key="1">
    <citation type="journal article" date="2014" name="Front. Microbiol.">
        <title>High frequency of phylogenetically diverse reductive dehalogenase-homologous genes in deep subseafloor sedimentary metagenomes.</title>
        <authorList>
            <person name="Kawai M."/>
            <person name="Futagami T."/>
            <person name="Toyoda A."/>
            <person name="Takaki Y."/>
            <person name="Nishi S."/>
            <person name="Hori S."/>
            <person name="Arai W."/>
            <person name="Tsubouchi T."/>
            <person name="Morono Y."/>
            <person name="Uchiyama I."/>
            <person name="Ito T."/>
            <person name="Fujiyama A."/>
            <person name="Inagaki F."/>
            <person name="Takami H."/>
        </authorList>
    </citation>
    <scope>NUCLEOTIDE SEQUENCE</scope>
    <source>
        <strain evidence="2">Expedition CK06-06</strain>
    </source>
</reference>
<organism evidence="2">
    <name type="scientific">marine sediment metagenome</name>
    <dbReference type="NCBI Taxonomy" id="412755"/>
    <lineage>
        <taxon>unclassified sequences</taxon>
        <taxon>metagenomes</taxon>
        <taxon>ecological metagenomes</taxon>
    </lineage>
</organism>
<proteinExistence type="predicted"/>
<name>X1R361_9ZZZZ</name>
<feature type="region of interest" description="Disordered" evidence="1">
    <location>
        <begin position="1"/>
        <end position="31"/>
    </location>
</feature>
<evidence type="ECO:0000256" key="1">
    <source>
        <dbReference type="SAM" id="MobiDB-lite"/>
    </source>
</evidence>
<comment type="caution">
    <text evidence="2">The sequence shown here is derived from an EMBL/GenBank/DDBJ whole genome shotgun (WGS) entry which is preliminary data.</text>
</comment>
<evidence type="ECO:0000313" key="2">
    <source>
        <dbReference type="EMBL" id="GAI74958.1"/>
    </source>
</evidence>
<dbReference type="EMBL" id="BARW01007689">
    <property type="protein sequence ID" value="GAI74958.1"/>
    <property type="molecule type" value="Genomic_DNA"/>
</dbReference>
<dbReference type="AlphaFoldDB" id="X1R361"/>
<feature type="non-terminal residue" evidence="2">
    <location>
        <position position="1"/>
    </location>
</feature>
<protein>
    <submittedName>
        <fullName evidence="2">Uncharacterized protein</fullName>
    </submittedName>
</protein>
<gene>
    <name evidence="2" type="ORF">S12H4_15939</name>
</gene>
<feature type="compositionally biased region" description="Basic residues" evidence="1">
    <location>
        <begin position="1"/>
        <end position="26"/>
    </location>
</feature>